<comment type="caution">
    <text evidence="1">The sequence shown here is derived from an EMBL/GenBank/DDBJ whole genome shotgun (WGS) entry which is preliminary data.</text>
</comment>
<evidence type="ECO:0000313" key="1">
    <source>
        <dbReference type="EMBL" id="MEQ2454993.1"/>
    </source>
</evidence>
<gene>
    <name evidence="1" type="ORF">WMO45_00505</name>
</gene>
<dbReference type="RefSeq" id="WP_349138668.1">
    <property type="nucleotide sequence ID" value="NZ_JBBMFT010000001.1"/>
</dbReference>
<proteinExistence type="predicted"/>
<reference evidence="1 2" key="1">
    <citation type="submission" date="2024-03" db="EMBL/GenBank/DDBJ databases">
        <title>Human intestinal bacterial collection.</title>
        <authorList>
            <person name="Pauvert C."/>
            <person name="Hitch T.C.A."/>
            <person name="Clavel T."/>
        </authorList>
    </citation>
    <scope>NUCLEOTIDE SEQUENCE [LARGE SCALE GENOMIC DNA]</scope>
    <source>
        <strain evidence="1 2">CLA-AP-H34</strain>
    </source>
</reference>
<keyword evidence="2" id="KW-1185">Reference proteome</keyword>
<sequence length="219" mass="25354">MERAHPKEPISIVEVRAKRTLRLEHLPVLTYSISRPTFSGLSGLKRIERYYRDMSEAWKTRWEGPLYQQAVAKARQVDAAPFQPWNCTLRYTMALRTEGVLSLYADALERTDSPHELCVRCADTWLLPSGTPCTLSTLLGRRWRRLVLERATQQIRSRLAGGEAWFYPDWERRLPRFLSPERFYCTQEAVCVYFPLCSLAPWVEGLPIVSLPLPPEISS</sequence>
<dbReference type="EMBL" id="JBBMFT010000001">
    <property type="protein sequence ID" value="MEQ2454993.1"/>
    <property type="molecule type" value="Genomic_DNA"/>
</dbReference>
<name>A0ABV1EK75_9FIRM</name>
<organism evidence="1 2">
    <name type="scientific">Flavonifractor hominis</name>
    <dbReference type="NCBI Taxonomy" id="3133178"/>
    <lineage>
        <taxon>Bacteria</taxon>
        <taxon>Bacillati</taxon>
        <taxon>Bacillota</taxon>
        <taxon>Clostridia</taxon>
        <taxon>Eubacteriales</taxon>
        <taxon>Oscillospiraceae</taxon>
        <taxon>Flavonifractor</taxon>
    </lineage>
</organism>
<evidence type="ECO:0000313" key="2">
    <source>
        <dbReference type="Proteomes" id="UP001440599"/>
    </source>
</evidence>
<accession>A0ABV1EK75</accession>
<protein>
    <submittedName>
        <fullName evidence="1">DUF3298 domain-containing protein</fullName>
    </submittedName>
</protein>
<dbReference type="Proteomes" id="UP001440599">
    <property type="component" value="Unassembled WGS sequence"/>
</dbReference>